<proteinExistence type="predicted"/>
<sequence>MDFYVSVYSHEFAIAFLQATAPLCPDVQRLIWKEVLHTPHKIDPPPAPRKCPVYSRLSGASLPRDLFQNKCLTQKEY</sequence>
<reference evidence="1" key="1">
    <citation type="submission" date="2024-06" db="EMBL/GenBank/DDBJ databases">
        <title>Evidence of context-dependent and transient costs of resisting viral infection in isolates of the marine microalga Micromonas sp. (class Mamiellophyceae).</title>
        <authorList>
            <person name="Bedi de Silva A."/>
            <person name="Schvarcz C.R."/>
            <person name="Steward G.R."/>
            <person name="Edwards K.F."/>
        </authorList>
    </citation>
    <scope>NUCLEOTIDE SEQUENCE</scope>
    <source>
        <strain evidence="1">McV-KB2</strain>
    </source>
</reference>
<protein>
    <submittedName>
        <fullName evidence="1">Uncharacterized protein</fullName>
    </submittedName>
</protein>
<organism evidence="1">
    <name type="scientific">Micromonas commoda virus</name>
    <dbReference type="NCBI Taxonomy" id="3057169"/>
    <lineage>
        <taxon>Viruses</taxon>
        <taxon>Varidnaviria</taxon>
        <taxon>Bamfordvirae</taxon>
        <taxon>Nucleocytoviricota</taxon>
        <taxon>Megaviricetes</taxon>
        <taxon>Algavirales</taxon>
        <taxon>Phycodnaviridae</taxon>
    </lineage>
</organism>
<dbReference type="EMBL" id="PP911589">
    <property type="protein sequence ID" value="XCA47339.1"/>
    <property type="molecule type" value="Genomic_DNA"/>
</dbReference>
<evidence type="ECO:0000313" key="1">
    <source>
        <dbReference type="EMBL" id="XCA47339.1"/>
    </source>
</evidence>
<accession>A0AAU7YNE8</accession>
<name>A0AAU7YNE8_9PHYC</name>